<dbReference type="FunFam" id="2.20.25.80:FF:000007">
    <property type="entry name" value="WRKY transcription factor 22"/>
    <property type="match status" value="1"/>
</dbReference>
<dbReference type="AlphaFoldDB" id="A0A8F1NNQ5"/>
<dbReference type="GO" id="GO:0000976">
    <property type="term" value="F:transcription cis-regulatory region binding"/>
    <property type="evidence" value="ECO:0007669"/>
    <property type="project" value="TreeGrafter"/>
</dbReference>
<evidence type="ECO:0000256" key="4">
    <source>
        <dbReference type="ARBA" id="ARBA00023163"/>
    </source>
</evidence>
<feature type="compositionally biased region" description="Polar residues" evidence="7">
    <location>
        <begin position="56"/>
        <end position="65"/>
    </location>
</feature>
<dbReference type="EMBL" id="MW321476">
    <property type="protein sequence ID" value="QWQ79555.1"/>
    <property type="molecule type" value="mRNA"/>
</dbReference>
<accession>A0A8F1NNQ5</accession>
<feature type="compositionally biased region" description="Basic residues" evidence="7">
    <location>
        <begin position="96"/>
        <end position="106"/>
    </location>
</feature>
<keyword evidence="2" id="KW-0805">Transcription regulation</keyword>
<evidence type="ECO:0000256" key="2">
    <source>
        <dbReference type="ARBA" id="ARBA00023015"/>
    </source>
</evidence>
<keyword evidence="3" id="KW-0238">DNA-binding</keyword>
<reference evidence="9" key="1">
    <citation type="submission" date="2020-12" db="EMBL/GenBank/DDBJ databases">
        <authorList>
            <person name="Wang Y."/>
            <person name="Feng F."/>
        </authorList>
    </citation>
    <scope>NUCLEOTIDE SEQUENCE</scope>
</reference>
<keyword evidence="4" id="KW-0804">Transcription</keyword>
<dbReference type="InterPro" id="IPR003657">
    <property type="entry name" value="WRKY_dom"/>
</dbReference>
<dbReference type="Gene3D" id="2.20.25.80">
    <property type="entry name" value="WRKY domain"/>
    <property type="match status" value="1"/>
</dbReference>
<feature type="domain" description="WRKY" evidence="8">
    <location>
        <begin position="110"/>
        <end position="176"/>
    </location>
</feature>
<protein>
    <submittedName>
        <fullName evidence="9">WRKY transcription factor protein 37</fullName>
    </submittedName>
</protein>
<evidence type="ECO:0000259" key="8">
    <source>
        <dbReference type="PROSITE" id="PS50811"/>
    </source>
</evidence>
<dbReference type="PROSITE" id="PS50811">
    <property type="entry name" value="WRKY"/>
    <property type="match status" value="1"/>
</dbReference>
<dbReference type="Pfam" id="PF03106">
    <property type="entry name" value="WRKY"/>
    <property type="match status" value="1"/>
</dbReference>
<organism evidence="9">
    <name type="scientific">Zanthoxylum armatum</name>
    <dbReference type="NCBI Taxonomy" id="67938"/>
    <lineage>
        <taxon>Eukaryota</taxon>
        <taxon>Viridiplantae</taxon>
        <taxon>Streptophyta</taxon>
        <taxon>Embryophyta</taxon>
        <taxon>Tracheophyta</taxon>
        <taxon>Spermatophyta</taxon>
        <taxon>Magnoliopsida</taxon>
        <taxon>eudicotyledons</taxon>
        <taxon>Gunneridae</taxon>
        <taxon>Pentapetalae</taxon>
        <taxon>rosids</taxon>
        <taxon>malvids</taxon>
        <taxon>Sapindales</taxon>
        <taxon>Rutaceae</taxon>
        <taxon>Zanthoxyloideae</taxon>
        <taxon>Zanthoxylum</taxon>
    </lineage>
</organism>
<dbReference type="GO" id="GO:0003700">
    <property type="term" value="F:DNA-binding transcription factor activity"/>
    <property type="evidence" value="ECO:0007669"/>
    <property type="project" value="InterPro"/>
</dbReference>
<dbReference type="PANTHER" id="PTHR32096">
    <property type="entry name" value="WRKY TRANSCRIPTION FACTOR 30-RELATED-RELATED"/>
    <property type="match status" value="1"/>
</dbReference>
<dbReference type="InterPro" id="IPR036576">
    <property type="entry name" value="WRKY_dom_sf"/>
</dbReference>
<comment type="subcellular location">
    <subcellularLocation>
        <location evidence="1">Nucleus</location>
    </subcellularLocation>
</comment>
<dbReference type="InterPro" id="IPR044810">
    <property type="entry name" value="WRKY_plant"/>
</dbReference>
<evidence type="ECO:0000256" key="3">
    <source>
        <dbReference type="ARBA" id="ARBA00023125"/>
    </source>
</evidence>
<dbReference type="SMART" id="SM00774">
    <property type="entry name" value="WRKY"/>
    <property type="match status" value="1"/>
</dbReference>
<dbReference type="SUPFAM" id="SSF118290">
    <property type="entry name" value="WRKY DNA-binding domain"/>
    <property type="match status" value="1"/>
</dbReference>
<dbReference type="PANTHER" id="PTHR32096:SF80">
    <property type="entry name" value="WRKY TRANSCRIPTION FACTOR 27-RELATED"/>
    <property type="match status" value="1"/>
</dbReference>
<evidence type="ECO:0000256" key="1">
    <source>
        <dbReference type="ARBA" id="ARBA00004123"/>
    </source>
</evidence>
<name>A0A8F1NNQ5_9ROSI</name>
<comment type="similarity">
    <text evidence="6">Belongs to the WRKY group II-e family.</text>
</comment>
<evidence type="ECO:0000313" key="9">
    <source>
        <dbReference type="EMBL" id="QWQ79555.1"/>
    </source>
</evidence>
<sequence length="261" mass="29173">MDSPQSCINFSPLLSRQQQDEMFKFPDVSETTTIWDELEDLYKPFYPQTILTSAASSISVPTEVNKNTKKPRKQRPSPPKLSDSASTSDHPAAEKGRKKNQHKRVVQKVTADGLACDKWAWRKYGQKPIKGSPHPRSYYRCSSSKGCLARKQVERSSTDPGVFIVTYSSEHNHSLPTRRSSLAGSTRNKAAASVMAGGAAKNINEPLGLEKEEDREDELVMPDMILSDELFPGLEDLEGLLLNQSPENNISDNSWFIDMNL</sequence>
<evidence type="ECO:0000256" key="7">
    <source>
        <dbReference type="SAM" id="MobiDB-lite"/>
    </source>
</evidence>
<feature type="region of interest" description="Disordered" evidence="7">
    <location>
        <begin position="56"/>
        <end position="107"/>
    </location>
</feature>
<keyword evidence="5" id="KW-0539">Nucleus</keyword>
<dbReference type="GO" id="GO:0005634">
    <property type="term" value="C:nucleus"/>
    <property type="evidence" value="ECO:0007669"/>
    <property type="project" value="UniProtKB-SubCell"/>
</dbReference>
<proteinExistence type="evidence at transcript level"/>
<evidence type="ECO:0000256" key="5">
    <source>
        <dbReference type="ARBA" id="ARBA00023242"/>
    </source>
</evidence>
<evidence type="ECO:0000256" key="6">
    <source>
        <dbReference type="ARBA" id="ARBA00060761"/>
    </source>
</evidence>